<keyword evidence="2" id="KW-1185">Reference proteome</keyword>
<dbReference type="RefSeq" id="WP_150043083.1">
    <property type="nucleotide sequence ID" value="NZ_OW485601.1"/>
</dbReference>
<accession>A0A5M6IPC6</accession>
<evidence type="ECO:0000313" key="2">
    <source>
        <dbReference type="Proteomes" id="UP000325255"/>
    </source>
</evidence>
<evidence type="ECO:0000313" key="1">
    <source>
        <dbReference type="EMBL" id="KAA5609817.1"/>
    </source>
</evidence>
<sequence>MPSASTNTKSPASRLDHPRPLRIALGRQLTEADHSGDALARTSASHLASALVALQRRLGLPPAPSIAVAVAPGPHRSVYAWTVATLPGVSSLQLCPGFRGDGESVTPELLLHVLGQLLADAANGIRSDLHLREAAQRAEDALATEVARMRAVCGPAQPH</sequence>
<dbReference type="Proteomes" id="UP000325255">
    <property type="component" value="Unassembled WGS sequence"/>
</dbReference>
<gene>
    <name evidence="1" type="ORF">F1189_22260</name>
</gene>
<organism evidence="1 2">
    <name type="scientific">Rhodovastum atsumiense</name>
    <dbReference type="NCBI Taxonomy" id="504468"/>
    <lineage>
        <taxon>Bacteria</taxon>
        <taxon>Pseudomonadati</taxon>
        <taxon>Pseudomonadota</taxon>
        <taxon>Alphaproteobacteria</taxon>
        <taxon>Acetobacterales</taxon>
        <taxon>Acetobacteraceae</taxon>
        <taxon>Rhodovastum</taxon>
    </lineage>
</organism>
<reference evidence="1 2" key="1">
    <citation type="submission" date="2019-09" db="EMBL/GenBank/DDBJ databases">
        <title>Genome sequence of Rhodovastum atsumiense, a diverse member of the Acetobacteraceae family of non-sulfur purple photosynthetic bacteria.</title>
        <authorList>
            <person name="Meyer T."/>
            <person name="Kyndt J."/>
        </authorList>
    </citation>
    <scope>NUCLEOTIDE SEQUENCE [LARGE SCALE GENOMIC DNA]</scope>
    <source>
        <strain evidence="1 2">DSM 21279</strain>
    </source>
</reference>
<dbReference type="AlphaFoldDB" id="A0A5M6IPC6"/>
<name>A0A5M6IPC6_9PROT</name>
<comment type="caution">
    <text evidence="1">The sequence shown here is derived from an EMBL/GenBank/DDBJ whole genome shotgun (WGS) entry which is preliminary data.</text>
</comment>
<dbReference type="EMBL" id="VWPK01000043">
    <property type="protein sequence ID" value="KAA5609817.1"/>
    <property type="molecule type" value="Genomic_DNA"/>
</dbReference>
<proteinExistence type="predicted"/>
<protein>
    <submittedName>
        <fullName evidence="1">Uncharacterized protein</fullName>
    </submittedName>
</protein>